<dbReference type="Proteomes" id="UP000467841">
    <property type="component" value="Unassembled WGS sequence"/>
</dbReference>
<dbReference type="EMBL" id="CACVBM020000777">
    <property type="protein sequence ID" value="CAA7023410.1"/>
    <property type="molecule type" value="Genomic_DNA"/>
</dbReference>
<dbReference type="AlphaFoldDB" id="A0A6D2I5P8"/>
<comment type="caution">
    <text evidence="1">The sequence shown here is derived from an EMBL/GenBank/DDBJ whole genome shotgun (WGS) entry which is preliminary data.</text>
</comment>
<accession>A0A6D2I5P8</accession>
<organism evidence="1 2">
    <name type="scientific">Microthlaspi erraticum</name>
    <dbReference type="NCBI Taxonomy" id="1685480"/>
    <lineage>
        <taxon>Eukaryota</taxon>
        <taxon>Viridiplantae</taxon>
        <taxon>Streptophyta</taxon>
        <taxon>Embryophyta</taxon>
        <taxon>Tracheophyta</taxon>
        <taxon>Spermatophyta</taxon>
        <taxon>Magnoliopsida</taxon>
        <taxon>eudicotyledons</taxon>
        <taxon>Gunneridae</taxon>
        <taxon>Pentapetalae</taxon>
        <taxon>rosids</taxon>
        <taxon>malvids</taxon>
        <taxon>Brassicales</taxon>
        <taxon>Brassicaceae</taxon>
        <taxon>Coluteocarpeae</taxon>
        <taxon>Microthlaspi</taxon>
    </lineage>
</organism>
<keyword evidence="2" id="KW-1185">Reference proteome</keyword>
<proteinExistence type="predicted"/>
<name>A0A6D2I5P8_9BRAS</name>
<evidence type="ECO:0000313" key="2">
    <source>
        <dbReference type="Proteomes" id="UP000467841"/>
    </source>
</evidence>
<protein>
    <submittedName>
        <fullName evidence="1">Uncharacterized protein</fullName>
    </submittedName>
</protein>
<sequence>MKMSTQQGDSLSRRPTIAEGRASAGWENMDPYVLVMIFEKCYPTFPELRASGVAQALVCRNWHVAYLEALRGAVYG</sequence>
<gene>
    <name evidence="1" type="ORF">MERR_LOCUS10645</name>
</gene>
<reference evidence="1" key="1">
    <citation type="submission" date="2020-01" db="EMBL/GenBank/DDBJ databases">
        <authorList>
            <person name="Mishra B."/>
        </authorList>
    </citation>
    <scope>NUCLEOTIDE SEQUENCE [LARGE SCALE GENOMIC DNA]</scope>
</reference>
<evidence type="ECO:0000313" key="1">
    <source>
        <dbReference type="EMBL" id="CAA7023410.1"/>
    </source>
</evidence>